<organism evidence="2 3">
    <name type="scientific">Teladorsagia circumcincta</name>
    <name type="common">Brown stomach worm</name>
    <name type="synonym">Ostertagia circumcincta</name>
    <dbReference type="NCBI Taxonomy" id="45464"/>
    <lineage>
        <taxon>Eukaryota</taxon>
        <taxon>Metazoa</taxon>
        <taxon>Ecdysozoa</taxon>
        <taxon>Nematoda</taxon>
        <taxon>Chromadorea</taxon>
        <taxon>Rhabditida</taxon>
        <taxon>Rhabditina</taxon>
        <taxon>Rhabditomorpha</taxon>
        <taxon>Strongyloidea</taxon>
        <taxon>Trichostrongylidae</taxon>
        <taxon>Teladorsagia</taxon>
    </lineage>
</organism>
<protein>
    <submittedName>
        <fullName evidence="2">Uncharacterized protein</fullName>
    </submittedName>
</protein>
<name>A0A2G9UGI5_TELCI</name>
<feature type="transmembrane region" description="Helical" evidence="1">
    <location>
        <begin position="40"/>
        <end position="59"/>
    </location>
</feature>
<keyword evidence="1" id="KW-1133">Transmembrane helix</keyword>
<reference evidence="2 3" key="1">
    <citation type="submission" date="2015-09" db="EMBL/GenBank/DDBJ databases">
        <title>Draft genome of the parasitic nematode Teladorsagia circumcincta isolate WARC Sus (inbred).</title>
        <authorList>
            <person name="Mitreva M."/>
        </authorList>
    </citation>
    <scope>NUCLEOTIDE SEQUENCE [LARGE SCALE GENOMIC DNA]</scope>
    <source>
        <strain evidence="2 3">S</strain>
    </source>
</reference>
<proteinExistence type="predicted"/>
<dbReference type="EMBL" id="KZ347018">
    <property type="protein sequence ID" value="PIO68610.1"/>
    <property type="molecule type" value="Genomic_DNA"/>
</dbReference>
<keyword evidence="1" id="KW-0812">Transmembrane</keyword>
<gene>
    <name evidence="2" type="ORF">TELCIR_09592</name>
</gene>
<keyword evidence="3" id="KW-1185">Reference proteome</keyword>
<evidence type="ECO:0000313" key="2">
    <source>
        <dbReference type="EMBL" id="PIO68610.1"/>
    </source>
</evidence>
<sequence length="78" mass="8555">NRKSTAITGKFKEARVSSIGGPSVENLTGAGEVKRNSYNLYLLLLSLFDVFIGVSYIAVISNNVLINWTASYTLKAIW</sequence>
<evidence type="ECO:0000256" key="1">
    <source>
        <dbReference type="SAM" id="Phobius"/>
    </source>
</evidence>
<dbReference type="AlphaFoldDB" id="A0A2G9UGI5"/>
<evidence type="ECO:0000313" key="3">
    <source>
        <dbReference type="Proteomes" id="UP000230423"/>
    </source>
</evidence>
<accession>A0A2G9UGI5</accession>
<feature type="non-terminal residue" evidence="2">
    <location>
        <position position="1"/>
    </location>
</feature>
<keyword evidence="1" id="KW-0472">Membrane</keyword>
<dbReference type="Proteomes" id="UP000230423">
    <property type="component" value="Unassembled WGS sequence"/>
</dbReference>